<feature type="transmembrane region" description="Helical" evidence="2">
    <location>
        <begin position="43"/>
        <end position="64"/>
    </location>
</feature>
<evidence type="ECO:0000256" key="1">
    <source>
        <dbReference type="SAM" id="MobiDB-lite"/>
    </source>
</evidence>
<evidence type="ECO:0000313" key="4">
    <source>
        <dbReference type="Proteomes" id="UP000678016"/>
    </source>
</evidence>
<reference evidence="4" key="1">
    <citation type="submission" date="2021-05" db="EMBL/GenBank/DDBJ databases">
        <title>Direct Submission.</title>
        <authorList>
            <person name="Li K."/>
            <person name="Gao J."/>
        </authorList>
    </citation>
    <scope>NUCLEOTIDE SEQUENCE [LARGE SCALE GENOMIC DNA]</scope>
    <source>
        <strain evidence="4">HDS12</strain>
    </source>
</reference>
<dbReference type="EMBL" id="CP074132">
    <property type="protein sequence ID" value="QUX28891.1"/>
    <property type="molecule type" value="Genomic_DNA"/>
</dbReference>
<feature type="region of interest" description="Disordered" evidence="1">
    <location>
        <begin position="112"/>
        <end position="131"/>
    </location>
</feature>
<name>A0ABX8C3B6_9ACTN</name>
<feature type="compositionally biased region" description="Pro residues" evidence="1">
    <location>
        <begin position="114"/>
        <end position="131"/>
    </location>
</feature>
<keyword evidence="2" id="KW-0472">Membrane</keyword>
<evidence type="ECO:0000313" key="3">
    <source>
        <dbReference type="EMBL" id="QUX28891.1"/>
    </source>
</evidence>
<keyword evidence="2" id="KW-1133">Transmembrane helix</keyword>
<sequence>MQLISPLYTVSSVLSLLFEALYLLFGVVVLALSGVAASDRRGLVAAGGALIVLGALGDLAVEIWTLTPVYAGVDIAVHTTVVPALHLVFTLFFVGGLLALVLAAAKRLTARNTAPPPPPGPHPGPRPFPTR</sequence>
<feature type="transmembrane region" description="Helical" evidence="2">
    <location>
        <begin position="12"/>
        <end position="36"/>
    </location>
</feature>
<proteinExistence type="predicted"/>
<protein>
    <submittedName>
        <fullName evidence="3">Uncharacterized protein</fullName>
    </submittedName>
</protein>
<dbReference type="RefSeq" id="WP_212641805.1">
    <property type="nucleotide sequence ID" value="NZ_CP074132.1"/>
</dbReference>
<keyword evidence="2" id="KW-0812">Transmembrane</keyword>
<organism evidence="3 4">
    <name type="scientific">Nocardiopsis akebiae</name>
    <dbReference type="NCBI Taxonomy" id="2831968"/>
    <lineage>
        <taxon>Bacteria</taxon>
        <taxon>Bacillati</taxon>
        <taxon>Actinomycetota</taxon>
        <taxon>Actinomycetes</taxon>
        <taxon>Streptosporangiales</taxon>
        <taxon>Nocardiopsidaceae</taxon>
        <taxon>Nocardiopsis</taxon>
    </lineage>
</organism>
<gene>
    <name evidence="3" type="ORF">KGD83_27490</name>
</gene>
<feature type="transmembrane region" description="Helical" evidence="2">
    <location>
        <begin position="84"/>
        <end position="105"/>
    </location>
</feature>
<evidence type="ECO:0000256" key="2">
    <source>
        <dbReference type="SAM" id="Phobius"/>
    </source>
</evidence>
<keyword evidence="4" id="KW-1185">Reference proteome</keyword>
<dbReference type="Proteomes" id="UP000678016">
    <property type="component" value="Chromosome"/>
</dbReference>
<accession>A0ABX8C3B6</accession>